<dbReference type="PANTHER" id="PTHR35218">
    <property type="entry name" value="RNASE H DOMAIN-CONTAINING PROTEIN"/>
    <property type="match status" value="1"/>
</dbReference>
<accession>A0A1J6JHX4</accession>
<evidence type="ECO:0000313" key="2">
    <source>
        <dbReference type="Proteomes" id="UP000187609"/>
    </source>
</evidence>
<reference evidence="1" key="1">
    <citation type="submission" date="2016-11" db="EMBL/GenBank/DDBJ databases">
        <title>The genome of Nicotiana attenuata.</title>
        <authorList>
            <person name="Xu S."/>
            <person name="Brockmoeller T."/>
            <person name="Gaquerel E."/>
            <person name="Navarro A."/>
            <person name="Kuhl H."/>
            <person name="Gase K."/>
            <person name="Ling Z."/>
            <person name="Zhou W."/>
            <person name="Kreitzer C."/>
            <person name="Stanke M."/>
            <person name="Tang H."/>
            <person name="Lyons E."/>
            <person name="Pandey P."/>
            <person name="Pandey S.P."/>
            <person name="Timmermann B."/>
            <person name="Baldwin I.T."/>
        </authorList>
    </citation>
    <scope>NUCLEOTIDE SEQUENCE [LARGE SCALE GENOMIC DNA]</scope>
    <source>
        <strain evidence="1">UT</strain>
    </source>
</reference>
<evidence type="ECO:0000313" key="1">
    <source>
        <dbReference type="EMBL" id="OIT06561.1"/>
    </source>
</evidence>
<gene>
    <name evidence="1" type="ORF">A4A49_61382</name>
</gene>
<proteinExistence type="predicted"/>
<protein>
    <submittedName>
        <fullName evidence="1">Uncharacterized protein</fullName>
    </submittedName>
</protein>
<dbReference type="AlphaFoldDB" id="A0A1J6JHX4"/>
<keyword evidence="2" id="KW-1185">Reference proteome</keyword>
<dbReference type="Gramene" id="OIT06561">
    <property type="protein sequence ID" value="OIT06561"/>
    <property type="gene ID" value="A4A49_61382"/>
</dbReference>
<comment type="caution">
    <text evidence="1">The sequence shown here is derived from an EMBL/GenBank/DDBJ whole genome shotgun (WGS) entry which is preliminary data.</text>
</comment>
<dbReference type="PANTHER" id="PTHR35218:SF8">
    <property type="entry name" value="ENDONUCLEASE_EXONUCLEASE_PHOSPHATASE"/>
    <property type="match status" value="1"/>
</dbReference>
<dbReference type="EMBL" id="MJEQ01037184">
    <property type="protein sequence ID" value="OIT06561.1"/>
    <property type="molecule type" value="Genomic_DNA"/>
</dbReference>
<dbReference type="Proteomes" id="UP000187609">
    <property type="component" value="Unassembled WGS sequence"/>
</dbReference>
<name>A0A1J6JHX4_NICAT</name>
<feature type="non-terminal residue" evidence="1">
    <location>
        <position position="124"/>
    </location>
</feature>
<sequence>MLVLLETKMADHKKLTEELQFDMHIQFPAIGHSVGIVIMWRENSLQVDEVAVNSHGIHAMVKAKRWIVHSENRVSFFNDPWINNLPAIRSLIHGPLTREDMSKTVANVHQNGIWDLSTLSHHPP</sequence>
<organism evidence="1 2">
    <name type="scientific">Nicotiana attenuata</name>
    <name type="common">Coyote tobacco</name>
    <dbReference type="NCBI Taxonomy" id="49451"/>
    <lineage>
        <taxon>Eukaryota</taxon>
        <taxon>Viridiplantae</taxon>
        <taxon>Streptophyta</taxon>
        <taxon>Embryophyta</taxon>
        <taxon>Tracheophyta</taxon>
        <taxon>Spermatophyta</taxon>
        <taxon>Magnoliopsida</taxon>
        <taxon>eudicotyledons</taxon>
        <taxon>Gunneridae</taxon>
        <taxon>Pentapetalae</taxon>
        <taxon>asterids</taxon>
        <taxon>lamiids</taxon>
        <taxon>Solanales</taxon>
        <taxon>Solanaceae</taxon>
        <taxon>Nicotianoideae</taxon>
        <taxon>Nicotianeae</taxon>
        <taxon>Nicotiana</taxon>
    </lineage>
</organism>